<feature type="compositionally biased region" description="Basic residues" evidence="1">
    <location>
        <begin position="637"/>
        <end position="646"/>
    </location>
</feature>
<dbReference type="AlphaFoldDB" id="A0A409W1K5"/>
<dbReference type="InParanoid" id="A0A409W1K5"/>
<feature type="non-terminal residue" evidence="2">
    <location>
        <position position="1"/>
    </location>
</feature>
<feature type="compositionally biased region" description="Low complexity" evidence="1">
    <location>
        <begin position="549"/>
        <end position="563"/>
    </location>
</feature>
<feature type="compositionally biased region" description="Acidic residues" evidence="1">
    <location>
        <begin position="657"/>
        <end position="678"/>
    </location>
</feature>
<feature type="compositionally biased region" description="Basic and acidic residues" evidence="1">
    <location>
        <begin position="272"/>
        <end position="287"/>
    </location>
</feature>
<dbReference type="OrthoDB" id="2133190at2759"/>
<gene>
    <name evidence="2" type="ORF">CVT26_006747</name>
</gene>
<feature type="region of interest" description="Disordered" evidence="1">
    <location>
        <begin position="466"/>
        <end position="500"/>
    </location>
</feature>
<dbReference type="STRING" id="231916.A0A409W1K5"/>
<evidence type="ECO:0000313" key="2">
    <source>
        <dbReference type="EMBL" id="PPQ72387.1"/>
    </source>
</evidence>
<organism evidence="2 3">
    <name type="scientific">Gymnopilus dilepis</name>
    <dbReference type="NCBI Taxonomy" id="231916"/>
    <lineage>
        <taxon>Eukaryota</taxon>
        <taxon>Fungi</taxon>
        <taxon>Dikarya</taxon>
        <taxon>Basidiomycota</taxon>
        <taxon>Agaricomycotina</taxon>
        <taxon>Agaricomycetes</taxon>
        <taxon>Agaricomycetidae</taxon>
        <taxon>Agaricales</taxon>
        <taxon>Agaricineae</taxon>
        <taxon>Hymenogastraceae</taxon>
        <taxon>Gymnopilus</taxon>
    </lineage>
</organism>
<feature type="compositionally biased region" description="Basic and acidic residues" evidence="1">
    <location>
        <begin position="413"/>
        <end position="423"/>
    </location>
</feature>
<feature type="region of interest" description="Disordered" evidence="1">
    <location>
        <begin position="271"/>
        <end position="293"/>
    </location>
</feature>
<feature type="region of interest" description="Disordered" evidence="1">
    <location>
        <begin position="1"/>
        <end position="41"/>
    </location>
</feature>
<name>A0A409W1K5_9AGAR</name>
<comment type="caution">
    <text evidence="2">The sequence shown here is derived from an EMBL/GenBank/DDBJ whole genome shotgun (WGS) entry which is preliminary data.</text>
</comment>
<evidence type="ECO:0000256" key="1">
    <source>
        <dbReference type="SAM" id="MobiDB-lite"/>
    </source>
</evidence>
<protein>
    <submittedName>
        <fullName evidence="2">Uncharacterized protein</fullName>
    </submittedName>
</protein>
<dbReference type="Proteomes" id="UP000284706">
    <property type="component" value="Unassembled WGS sequence"/>
</dbReference>
<reference evidence="2 3" key="1">
    <citation type="journal article" date="2018" name="Evol. Lett.">
        <title>Horizontal gene cluster transfer increased hallucinogenic mushroom diversity.</title>
        <authorList>
            <person name="Reynolds H.T."/>
            <person name="Vijayakumar V."/>
            <person name="Gluck-Thaler E."/>
            <person name="Korotkin H.B."/>
            <person name="Matheny P.B."/>
            <person name="Slot J.C."/>
        </authorList>
    </citation>
    <scope>NUCLEOTIDE SEQUENCE [LARGE SCALE GENOMIC DNA]</scope>
    <source>
        <strain evidence="2 3">SRW20</strain>
    </source>
</reference>
<evidence type="ECO:0000313" key="3">
    <source>
        <dbReference type="Proteomes" id="UP000284706"/>
    </source>
</evidence>
<sequence length="772" mass="82626">EEEEDEEEEEERKRKRARVTSGKAAGRKAGAAERKKAAAPAAVLSIPPAVVPAPVVAAAAVAQTGGDAPAAAPEKRKRGRPRKVVAPPAPAPVAAAAAAAPTQDAVMQDAQAHAQAQQWLQTQQAQAGQQGGQGQAQPQQYLLAVFALFSFFNSPLTSSPSFFASSPPHHAHTGTVLSAQPPLAYAPEIVHQFTPPPPSHSNAAQGVAGGGAWSWTEYMQFFHLFVSVLVLLGLVASWMGVDVGRRLGGVGVGVSGGAKRRGRSLSVRAFRARKESEGDKEKEKERMGQGPRGWVGVGEESVLGGRASSLSLYDRIQIYRAASSSPSASTLTTLALVLHTTPGPSSLLSSLAKMRAKNVWEDAKRAATPSPSPSPSMKAKVPPSVAHALVFDEVRSVEQALEMLSSRPPEAPEQAKEDGGHDTPLDVLARMVVKQRVKRHLGKLFVRAVAASSAPSALDTEEDFITFGSSSAPSSSAAQGPSQGPEGDEEKREEKEERKWRRTIDAAREMGGKVEDLGRLFERVWKAPAVLELEDGEDEVAEVFGVRASSPSSSDVDDSTSLSPEEEVDPADQEIRALLTALILYRRLFPPTTAQSNSDSERKLPLTQEEEEGCITPTGISQVSALLSPPPSPRSTPRARQRRRLEKHSSSSAADGEGYEDGEEDQDQAEDEEEDEEAQLAAERYKQMLFTLRRALGSRVFEQQQHIDSAEVGDSEKIMGMSADVYEEDDDEGLLEDARDRVVDLIVDVERRECKRAGGGAGGAGVKGWGVI</sequence>
<feature type="region of interest" description="Disordered" evidence="1">
    <location>
        <begin position="64"/>
        <end position="97"/>
    </location>
</feature>
<dbReference type="EMBL" id="NHYE01005460">
    <property type="protein sequence ID" value="PPQ72387.1"/>
    <property type="molecule type" value="Genomic_DNA"/>
</dbReference>
<feature type="compositionally biased region" description="Basic and acidic residues" evidence="1">
    <location>
        <begin position="489"/>
        <end position="500"/>
    </location>
</feature>
<feature type="region of interest" description="Disordered" evidence="1">
    <location>
        <begin position="592"/>
        <end position="678"/>
    </location>
</feature>
<feature type="compositionally biased region" description="Acidic residues" evidence="1">
    <location>
        <begin position="1"/>
        <end position="10"/>
    </location>
</feature>
<keyword evidence="3" id="KW-1185">Reference proteome</keyword>
<feature type="region of interest" description="Disordered" evidence="1">
    <location>
        <begin position="545"/>
        <end position="572"/>
    </location>
</feature>
<accession>A0A409W1K5</accession>
<feature type="compositionally biased region" description="Low complexity" evidence="1">
    <location>
        <begin position="468"/>
        <end position="485"/>
    </location>
</feature>
<proteinExistence type="predicted"/>
<feature type="region of interest" description="Disordered" evidence="1">
    <location>
        <begin position="403"/>
        <end position="423"/>
    </location>
</feature>